<dbReference type="Proteomes" id="UP000000211">
    <property type="component" value="Plasmid pTHEOS01"/>
</dbReference>
<organism evidence="1 2">
    <name type="scientific">Thermus oshimai JL-2</name>
    <dbReference type="NCBI Taxonomy" id="751945"/>
    <lineage>
        <taxon>Bacteria</taxon>
        <taxon>Thermotogati</taxon>
        <taxon>Deinococcota</taxon>
        <taxon>Deinococci</taxon>
        <taxon>Thermales</taxon>
        <taxon>Thermaceae</taxon>
        <taxon>Thermus</taxon>
    </lineage>
</organism>
<dbReference type="HOGENOM" id="CLU_327256_0_0_0"/>
<reference evidence="1 2" key="1">
    <citation type="journal article" date="2013" name="Genome Announc.">
        <title>Whole Genome Sequencing of Thermus oshimai JL-2 and Thermus thermophilus JL-18, Incomplete Denitrifiers from the United States Great Basin.</title>
        <authorList>
            <person name="Murugapiran S.K."/>
            <person name="Huntemann M."/>
            <person name="Wei C.L."/>
            <person name="Han J."/>
            <person name="Detter J.C."/>
            <person name="Han C.S."/>
            <person name="Erkkila T.H."/>
            <person name="Teshima H."/>
            <person name="Chen A."/>
            <person name="Kyrpides N."/>
            <person name="Mavrommatis K."/>
            <person name="Markowitz V."/>
            <person name="Szeto E."/>
            <person name="Ivanova N."/>
            <person name="Pagani I."/>
            <person name="Lam J."/>
            <person name="McDonald A.I."/>
            <person name="Dodsworth J.A."/>
            <person name="Pati A."/>
            <person name="Goodwin L."/>
            <person name="Peters L."/>
            <person name="Pitluck S."/>
            <person name="Woyke T."/>
            <person name="Hedlund B.P."/>
        </authorList>
    </citation>
    <scope>NUCLEOTIDE SEQUENCE</scope>
    <source>
        <strain evidence="1 2">JL-2</strain>
        <plasmid evidence="1">pTHEOS01</plasmid>
    </source>
</reference>
<dbReference type="KEGG" id="tos:Theos_2268"/>
<dbReference type="InterPro" id="IPR027417">
    <property type="entry name" value="P-loop_NTPase"/>
</dbReference>
<protein>
    <recommendedName>
        <fullName evidence="3">PD-(D/E)XK endonuclease-like domain-containing protein</fullName>
    </recommendedName>
</protein>
<dbReference type="OrthoDB" id="442932at2"/>
<dbReference type="AlphaFoldDB" id="K7RLK1"/>
<dbReference type="RefSeq" id="WP_015065254.1">
    <property type="nucleotide sequence ID" value="NC_019387.1"/>
</dbReference>
<geneLocation type="plasmid" evidence="1 2">
    <name>pTHEOS01</name>
</geneLocation>
<dbReference type="EMBL" id="CP003250">
    <property type="protein sequence ID" value="AFV77257.1"/>
    <property type="molecule type" value="Genomic_DNA"/>
</dbReference>
<keyword evidence="1" id="KW-0614">Plasmid</keyword>
<gene>
    <name evidence="1" type="ORF">Theos_2268</name>
</gene>
<proteinExistence type="predicted"/>
<name>K7RLK1_THEOS</name>
<dbReference type="PATRIC" id="fig|751945.3.peg.2209"/>
<evidence type="ECO:0008006" key="3">
    <source>
        <dbReference type="Google" id="ProtNLM"/>
    </source>
</evidence>
<evidence type="ECO:0000313" key="2">
    <source>
        <dbReference type="Proteomes" id="UP000000211"/>
    </source>
</evidence>
<dbReference type="Gene3D" id="3.40.50.300">
    <property type="entry name" value="P-loop containing nucleotide triphosphate hydrolases"/>
    <property type="match status" value="1"/>
</dbReference>
<keyword evidence="2" id="KW-1185">Reference proteome</keyword>
<sequence length="746" mass="83465">MGLERTLYLTPRPPAPRGEAWVLVPNPRAARRFGVPFRSLEKVAEEGFRVVRGPGRFLRLAQVVGPEEAARLLPAISLLLRAGAGPEHLEPGPLRAALEGYLEVLRREGCHDPAEIFHRARPRPRLVQVLGYPYLGSGELAFLARLAAPGSEVWLPYGDSLLFRPNEEAASFLGAQGFRVVRSPGPGDLRGWLQAQATATFHPDPEAEVRYILKRVKALLEAGVRPERITLAAREEEAYLPLLLALGWEYALPLALFQRLPLERTLLGRALDLLLAAWASGWRGASLRALKRHPLAPRVEDFQALPERAPGLAYTQALWEWLEGLAVPNLREQAARERIRKLLGFYQGEIREGRALAEELRNLLRQEAVPYWPGKGVEFHSPLALFGARVDHLFVLGAAEGLWPKPVGDDPVLPFHLRRRLREAQGLPLEGPVEAVQREYLSALALLLVPGTALHLSYPLRLGREPLAPSPFLERLGVEARPPEDLPPASPIEARRVILSLAVKEDPVAQSAQEALRVETLRLRGRIPSHEGEVGAIPKGPVPLEALADLRTCPFRFWVRGVLRPRPDPDPRAEALRGLMREVRFHPEPREAALERLPHLPLTRGHREGLRQILEREDFLPEGSQLLLVDEPLAEVWEGIPLEGRLDHLEQRPDGLWALVYRGRYGPEPVLKSILIDVFSRVLGKGVEVEWVHLYGEPQEEEEGDINPQSFFQTAFPPDWDQKGCWTCGLKALCRHGPHFSQKEGG</sequence>
<dbReference type="SUPFAM" id="SSF52540">
    <property type="entry name" value="P-loop containing nucleoside triphosphate hydrolases"/>
    <property type="match status" value="1"/>
</dbReference>
<accession>K7RLK1</accession>
<evidence type="ECO:0000313" key="1">
    <source>
        <dbReference type="EMBL" id="AFV77257.1"/>
    </source>
</evidence>